<keyword evidence="2" id="KW-0997">Cell inner membrane</keyword>
<evidence type="ECO:0000256" key="2">
    <source>
        <dbReference type="ARBA" id="ARBA00022519"/>
    </source>
</evidence>
<evidence type="ECO:0000256" key="3">
    <source>
        <dbReference type="ARBA" id="ARBA00022676"/>
    </source>
</evidence>
<keyword evidence="5" id="KW-0472">Membrane</keyword>
<organism evidence="7">
    <name type="scientific">Clostridium symbiosum</name>
    <name type="common">Bacteroides symbiosus</name>
    <dbReference type="NCBI Taxonomy" id="1512"/>
    <lineage>
        <taxon>Bacteria</taxon>
        <taxon>Bacillati</taxon>
        <taxon>Bacillota</taxon>
        <taxon>Clostridia</taxon>
        <taxon>Lachnospirales</taxon>
        <taxon>Lachnospiraceae</taxon>
        <taxon>Otoolea</taxon>
    </lineage>
</organism>
<evidence type="ECO:0000313" key="6">
    <source>
        <dbReference type="EMBL" id="MDB2000212.1"/>
    </source>
</evidence>
<sequence>MNITHIMAQTMYTQDMYMLINTCFDGTEHKFCTGHAKRKDSLAPIGLNQAKGNAEVINPKHFIRYIKNLDACDAIILHGLFNFKHFIFISRKKEWLEKTCWVIWGGDIYRYNEKSNRWGVKLTEYLKQKYACQIGYVATLVDKDLPLARQWYHVGGKHFSLSYPLPIQRPGVMQKLTDKGNKKGFGKKTVKVMLGNSATLTNCHMDALQELAAFAPEDMKLYIPLTYGFKGYEEYREMVVQEAVRIFGEHKVVPVTESMDGEAYSEFISDMDIGIFYNDRQQAMGNIAIALASGVKIYIRNDTTMWGNYEGRGFRIENAFTLSEETFDTFRYYDPVKKEKNMALIRKYTDINLIRDKWKQLFTEMTAERQNDEKYK</sequence>
<keyword evidence="3 7" id="KW-0328">Glycosyltransferase</keyword>
<dbReference type="EC" id="2.4.1.-" evidence="7"/>
<dbReference type="EMBL" id="CACRUA010000077">
    <property type="protein sequence ID" value="VYU79589.1"/>
    <property type="molecule type" value="Genomic_DNA"/>
</dbReference>
<evidence type="ECO:0000256" key="4">
    <source>
        <dbReference type="ARBA" id="ARBA00022679"/>
    </source>
</evidence>
<evidence type="ECO:0000256" key="5">
    <source>
        <dbReference type="ARBA" id="ARBA00023136"/>
    </source>
</evidence>
<name>A0A6N3HV44_CLOSY</name>
<reference evidence="7" key="1">
    <citation type="submission" date="2019-11" db="EMBL/GenBank/DDBJ databases">
        <authorList>
            <person name="Feng L."/>
        </authorList>
    </citation>
    <scope>NUCLEOTIDE SEQUENCE</scope>
    <source>
        <strain evidence="7">CsymbiosumLFYP84</strain>
    </source>
</reference>
<evidence type="ECO:0000313" key="7">
    <source>
        <dbReference type="EMBL" id="VYU79589.1"/>
    </source>
</evidence>
<dbReference type="GO" id="GO:0009246">
    <property type="term" value="P:enterobacterial common antigen biosynthetic process"/>
    <property type="evidence" value="ECO:0007669"/>
    <property type="project" value="InterPro"/>
</dbReference>
<reference evidence="6" key="2">
    <citation type="submission" date="2023-01" db="EMBL/GenBank/DDBJ databases">
        <title>Human gut microbiome strain richness.</title>
        <authorList>
            <person name="Chen-Liaw A."/>
        </authorList>
    </citation>
    <scope>NUCLEOTIDE SEQUENCE</scope>
    <source>
        <strain evidence="6">B1_m1001713B170214d0_201011</strain>
    </source>
</reference>
<evidence type="ECO:0000256" key="1">
    <source>
        <dbReference type="ARBA" id="ARBA00022475"/>
    </source>
</evidence>
<dbReference type="EMBL" id="JAQLGM010000016">
    <property type="protein sequence ID" value="MDB2000212.1"/>
    <property type="molecule type" value="Genomic_DNA"/>
</dbReference>
<dbReference type="GO" id="GO:0008417">
    <property type="term" value="F:fucosyltransferase activity"/>
    <property type="evidence" value="ECO:0007669"/>
    <property type="project" value="InterPro"/>
</dbReference>
<dbReference type="Pfam" id="PF07429">
    <property type="entry name" value="Glyco_transf_56"/>
    <property type="match status" value="1"/>
</dbReference>
<dbReference type="GO" id="GO:0102031">
    <property type="term" value="F:4-acetamido-4,6-dideoxy-D-galactose transferase activity"/>
    <property type="evidence" value="ECO:0007669"/>
    <property type="project" value="UniProtKB-EC"/>
</dbReference>
<gene>
    <name evidence="7" type="primary">wecF</name>
    <name evidence="7" type="ORF">CSLFYP84_04184</name>
    <name evidence="6" type="ORF">PM006_08380</name>
</gene>
<dbReference type="RefSeq" id="WP_021643182.1">
    <property type="nucleotide sequence ID" value="NZ_CACRUA010000077.1"/>
</dbReference>
<dbReference type="Proteomes" id="UP001300871">
    <property type="component" value="Unassembled WGS sequence"/>
</dbReference>
<keyword evidence="4 7" id="KW-0808">Transferase</keyword>
<protein>
    <submittedName>
        <fullName evidence="7">4-alpha-L-fucosyltransferase</fullName>
        <ecNumber evidence="7">2.4.1.-</ecNumber>
    </submittedName>
    <submittedName>
        <fullName evidence="6">TDP-N-acetylfucosamine:lipid II N-acetylfucosaminyltransferase</fullName>
        <ecNumber evidence="6">2.4.1.325</ecNumber>
    </submittedName>
</protein>
<dbReference type="InterPro" id="IPR009993">
    <property type="entry name" value="WecF"/>
</dbReference>
<accession>A0A6N3HV44</accession>
<proteinExistence type="predicted"/>
<dbReference type="EC" id="2.4.1.325" evidence="6"/>
<dbReference type="AlphaFoldDB" id="A0A6N3HV44"/>
<keyword evidence="1" id="KW-1003">Cell membrane</keyword>